<protein>
    <recommendedName>
        <fullName evidence="2">DUF7527 domain-containing protein</fullName>
    </recommendedName>
</protein>
<evidence type="ECO:0000256" key="1">
    <source>
        <dbReference type="SAM" id="MobiDB-lite"/>
    </source>
</evidence>
<feature type="region of interest" description="Disordered" evidence="1">
    <location>
        <begin position="488"/>
        <end position="512"/>
    </location>
</feature>
<dbReference type="OrthoDB" id="157503at2157"/>
<evidence type="ECO:0000313" key="3">
    <source>
        <dbReference type="EMBL" id="SEO97706.1"/>
    </source>
</evidence>
<feature type="compositionally biased region" description="Low complexity" evidence="1">
    <location>
        <begin position="300"/>
        <end position="314"/>
    </location>
</feature>
<dbReference type="EMBL" id="FODV01000009">
    <property type="protein sequence ID" value="SEO97706.1"/>
    <property type="molecule type" value="Genomic_DNA"/>
</dbReference>
<dbReference type="Proteomes" id="UP000199126">
    <property type="component" value="Unassembled WGS sequence"/>
</dbReference>
<name>A0A1H8U3S0_9EURY</name>
<feature type="compositionally biased region" description="Basic and acidic residues" evidence="1">
    <location>
        <begin position="179"/>
        <end position="197"/>
    </location>
</feature>
<feature type="compositionally biased region" description="Basic and acidic residues" evidence="1">
    <location>
        <begin position="260"/>
        <end position="269"/>
    </location>
</feature>
<dbReference type="InterPro" id="IPR055949">
    <property type="entry name" value="DUF7527"/>
</dbReference>
<dbReference type="Pfam" id="PF24371">
    <property type="entry name" value="DUF7527"/>
    <property type="match status" value="1"/>
</dbReference>
<feature type="compositionally biased region" description="Basic and acidic residues" evidence="1">
    <location>
        <begin position="446"/>
        <end position="473"/>
    </location>
</feature>
<feature type="compositionally biased region" description="Low complexity" evidence="1">
    <location>
        <begin position="495"/>
        <end position="509"/>
    </location>
</feature>
<feature type="compositionally biased region" description="Basic and acidic residues" evidence="1">
    <location>
        <begin position="419"/>
        <end position="438"/>
    </location>
</feature>
<evidence type="ECO:0000259" key="2">
    <source>
        <dbReference type="Pfam" id="PF24371"/>
    </source>
</evidence>
<feature type="compositionally biased region" description="Low complexity" evidence="1">
    <location>
        <begin position="202"/>
        <end position="223"/>
    </location>
</feature>
<accession>A0A1H8U3S0</accession>
<organism evidence="3 4">
    <name type="scientific">Halogranum amylolyticum</name>
    <dbReference type="NCBI Taxonomy" id="660520"/>
    <lineage>
        <taxon>Archaea</taxon>
        <taxon>Methanobacteriati</taxon>
        <taxon>Methanobacteriota</taxon>
        <taxon>Stenosarchaea group</taxon>
        <taxon>Halobacteria</taxon>
        <taxon>Halobacteriales</taxon>
        <taxon>Haloferacaceae</taxon>
    </lineage>
</organism>
<sequence>MDSDIIDVVAEWESTPVSGGYGALHDLADREFTGAVSEGSVWAFVLNGKVIGVFDGDIEAFADAEATAYRAPDPALPLLYAMQAGDSETRAKYYSNDTPLSAADATLSSGNFTGYVELSENVLSGDYYVVYYGGKSMSVAFVGNNRTLLAGEEAFERADDEVGIYRVNEASVDIVELPEPPRRDEPTGSAAVDRDATDASNAPDAPGEASSDADSPAAESDVAAEADERTSTADVARDAPRDEPDPGDTVSDDEVPAETATERSERADDGETTPAEPTDVPRAAADQSDPVGGADSIAGESASTPEPVPEAAAESAHEDRTPPFTDDAAVDDASADTTVASTPSDADEDVFSEEAEWREATSIPALDPKESGTGDAEDSDATSPSSAAISQRARKRRRQRSQSSTQQRRRPDAQSAARPEQRPNEEGESQRGDVDRLEAQLQAATEAKEELETARERVAAERDDYREEVERLQSRVSELEAEVERLETELEAARSESSASSAPQTATESMSAEAALDGTNLFVRYGTKSGGTLEKAHEGESERAAVNENLRLEHHTGFETDGVVVDGDSYETFLHDSIEYGFVRWAVEDLLYEIRETGNQGHLDELFDAIPKVDRAEIHGDVTLKYTDGGEEHREQQTFDVVLRDRMGNPLVVANVNDSRDPATEETMTSLIENASRLRESNESLGAAFLVTASYFEPAALETAADATGGGLLSRGRRKSFVKLSRKQGFHLCLVETRNGDFHLNVPEL</sequence>
<feature type="compositionally biased region" description="Basic and acidic residues" evidence="1">
    <location>
        <begin position="226"/>
        <end position="244"/>
    </location>
</feature>
<dbReference type="RefSeq" id="WP_089825823.1">
    <property type="nucleotide sequence ID" value="NZ_FODV01000009.1"/>
</dbReference>
<gene>
    <name evidence="3" type="ORF">SAMN04487948_109111</name>
</gene>
<proteinExistence type="predicted"/>
<feature type="domain" description="DUF7527" evidence="2">
    <location>
        <begin position="510"/>
        <end position="749"/>
    </location>
</feature>
<keyword evidence="4" id="KW-1185">Reference proteome</keyword>
<dbReference type="AlphaFoldDB" id="A0A1H8U3S0"/>
<feature type="region of interest" description="Disordered" evidence="1">
    <location>
        <begin position="175"/>
        <end position="473"/>
    </location>
</feature>
<reference evidence="4" key="1">
    <citation type="submission" date="2016-10" db="EMBL/GenBank/DDBJ databases">
        <authorList>
            <person name="Varghese N."/>
            <person name="Submissions S."/>
        </authorList>
    </citation>
    <scope>NUCLEOTIDE SEQUENCE [LARGE SCALE GENOMIC DNA]</scope>
    <source>
        <strain evidence="4">CGMCC 1.10121</strain>
    </source>
</reference>
<dbReference type="CDD" id="cd14686">
    <property type="entry name" value="bZIP"/>
    <property type="match status" value="1"/>
</dbReference>
<feature type="compositionally biased region" description="Acidic residues" evidence="1">
    <location>
        <begin position="345"/>
        <end position="356"/>
    </location>
</feature>
<evidence type="ECO:0000313" key="4">
    <source>
        <dbReference type="Proteomes" id="UP000199126"/>
    </source>
</evidence>
<feature type="compositionally biased region" description="Low complexity" evidence="1">
    <location>
        <begin position="335"/>
        <end position="344"/>
    </location>
</feature>
<dbReference type="SUPFAM" id="SSF161270">
    <property type="entry name" value="PspA lactotransferrin-binding region"/>
    <property type="match status" value="1"/>
</dbReference>